<feature type="domain" description="B30.2/SPRY" evidence="4">
    <location>
        <begin position="14"/>
        <end position="225"/>
    </location>
</feature>
<dbReference type="EMBL" id="FR957600">
    <property type="protein sequence ID" value="CDR00490.1"/>
    <property type="molecule type" value="Genomic_DNA"/>
</dbReference>
<dbReference type="InterPro" id="IPR001870">
    <property type="entry name" value="B30.2/SPRY"/>
</dbReference>
<dbReference type="Gene3D" id="2.60.120.920">
    <property type="match status" value="1"/>
</dbReference>
<dbReference type="SMART" id="SM00449">
    <property type="entry name" value="SPRY"/>
    <property type="match status" value="1"/>
</dbReference>
<dbReference type="PaxDb" id="8022-A0A060ZH15"/>
<dbReference type="InterPro" id="IPR003877">
    <property type="entry name" value="SPRY_dom"/>
</dbReference>
<dbReference type="Pfam" id="PF00622">
    <property type="entry name" value="SPRY"/>
    <property type="match status" value="1"/>
</dbReference>
<keyword evidence="1" id="KW-0479">Metal-binding</keyword>
<evidence type="ECO:0000313" key="6">
    <source>
        <dbReference type="Proteomes" id="UP000193380"/>
    </source>
</evidence>
<dbReference type="PRINTS" id="PR01407">
    <property type="entry name" value="BUTYPHLNCDUF"/>
</dbReference>
<reference evidence="5" key="2">
    <citation type="submission" date="2014-03" db="EMBL/GenBank/DDBJ databases">
        <authorList>
            <person name="Genoscope - CEA"/>
        </authorList>
    </citation>
    <scope>NUCLEOTIDE SEQUENCE</scope>
</reference>
<dbReference type="InterPro" id="IPR043136">
    <property type="entry name" value="B30.2/SPRY_sf"/>
</dbReference>
<dbReference type="InterPro" id="IPR013320">
    <property type="entry name" value="ConA-like_dom_sf"/>
</dbReference>
<dbReference type="InterPro" id="IPR051051">
    <property type="entry name" value="E3_ubiq-ligase_TRIM/RNF"/>
</dbReference>
<accession>A0A060ZH15</accession>
<evidence type="ECO:0000256" key="1">
    <source>
        <dbReference type="ARBA" id="ARBA00022723"/>
    </source>
</evidence>
<keyword evidence="2" id="KW-0863">Zinc-finger</keyword>
<dbReference type="SMART" id="SM00589">
    <property type="entry name" value="PRY"/>
    <property type="match status" value="1"/>
</dbReference>
<evidence type="ECO:0000313" key="5">
    <source>
        <dbReference type="EMBL" id="CDR00490.1"/>
    </source>
</evidence>
<gene>
    <name evidence="5" type="ORF">GSONMT00033956001</name>
</gene>
<dbReference type="AlphaFoldDB" id="A0A060ZH15"/>
<evidence type="ECO:0000256" key="2">
    <source>
        <dbReference type="ARBA" id="ARBA00022771"/>
    </source>
</evidence>
<dbReference type="PANTHER" id="PTHR25465">
    <property type="entry name" value="B-BOX DOMAIN CONTAINING"/>
    <property type="match status" value="1"/>
</dbReference>
<evidence type="ECO:0000256" key="3">
    <source>
        <dbReference type="ARBA" id="ARBA00022833"/>
    </source>
</evidence>
<dbReference type="GO" id="GO:0005737">
    <property type="term" value="C:cytoplasm"/>
    <property type="evidence" value="ECO:0007669"/>
    <property type="project" value="UniProtKB-ARBA"/>
</dbReference>
<reference evidence="5" key="1">
    <citation type="journal article" date="2014" name="Nat. Commun.">
        <title>The rainbow trout genome provides novel insights into evolution after whole-genome duplication in vertebrates.</title>
        <authorList>
            <person name="Berthelot C."/>
            <person name="Brunet F."/>
            <person name="Chalopin D."/>
            <person name="Juanchich A."/>
            <person name="Bernard M."/>
            <person name="Noel B."/>
            <person name="Bento P."/>
            <person name="Da Silva C."/>
            <person name="Labadie K."/>
            <person name="Alberti A."/>
            <person name="Aury J.M."/>
            <person name="Louis A."/>
            <person name="Dehais P."/>
            <person name="Bardou P."/>
            <person name="Montfort J."/>
            <person name="Klopp C."/>
            <person name="Cabau C."/>
            <person name="Gaspin C."/>
            <person name="Thorgaard G.H."/>
            <person name="Boussaha M."/>
            <person name="Quillet E."/>
            <person name="Guyomard R."/>
            <person name="Galiana D."/>
            <person name="Bobe J."/>
            <person name="Volff J.N."/>
            <person name="Genet C."/>
            <person name="Wincker P."/>
            <person name="Jaillon O."/>
            <person name="Roest Crollius H."/>
            <person name="Guiguen Y."/>
        </authorList>
    </citation>
    <scope>NUCLEOTIDE SEQUENCE [LARGE SCALE GENOMIC DNA]</scope>
</reference>
<dbReference type="Pfam" id="PF13765">
    <property type="entry name" value="PRY"/>
    <property type="match status" value="1"/>
</dbReference>
<evidence type="ECO:0000259" key="4">
    <source>
        <dbReference type="PROSITE" id="PS50188"/>
    </source>
</evidence>
<proteinExistence type="predicted"/>
<organism evidence="5 6">
    <name type="scientific">Oncorhynchus mykiss</name>
    <name type="common">Rainbow trout</name>
    <name type="synonym">Salmo gairdneri</name>
    <dbReference type="NCBI Taxonomy" id="8022"/>
    <lineage>
        <taxon>Eukaryota</taxon>
        <taxon>Metazoa</taxon>
        <taxon>Chordata</taxon>
        <taxon>Craniata</taxon>
        <taxon>Vertebrata</taxon>
        <taxon>Euteleostomi</taxon>
        <taxon>Actinopterygii</taxon>
        <taxon>Neopterygii</taxon>
        <taxon>Teleostei</taxon>
        <taxon>Protacanthopterygii</taxon>
        <taxon>Salmoniformes</taxon>
        <taxon>Salmonidae</taxon>
        <taxon>Salmoninae</taxon>
        <taxon>Oncorhynchus</taxon>
    </lineage>
</organism>
<dbReference type="SUPFAM" id="SSF49899">
    <property type="entry name" value="Concanavalin A-like lectins/glucanases"/>
    <property type="match status" value="1"/>
</dbReference>
<name>A0A060ZH15_ONCMY</name>
<sequence>MSISRLSLIPLYFVMDHGGESRNKPGLQKYASELTLDFNTVNDFLSLSEGYRKVTRQKMVQDYPFTEERFDNCNQVLCEEGLCGRHYLEVECLHDVHIGMAYKRLERKGAGENVTLGQNAVSWALYVSKDKFHAQHKKMIHNLRLPEIKSNESYRMFDRTFYRMSIGVFLDWPAGILSFYNISSESDKLTHLYAFHTTFTEPLYLGLRLQSPTSTISLIPTVHLSIVFQKVYVPLGGEGEAL</sequence>
<dbReference type="STRING" id="8022.A0A060ZH15"/>
<dbReference type="InterPro" id="IPR006574">
    <property type="entry name" value="PRY"/>
</dbReference>
<dbReference type="GO" id="GO:0008270">
    <property type="term" value="F:zinc ion binding"/>
    <property type="evidence" value="ECO:0007669"/>
    <property type="project" value="UniProtKB-KW"/>
</dbReference>
<dbReference type="PROSITE" id="PS50188">
    <property type="entry name" value="B302_SPRY"/>
    <property type="match status" value="1"/>
</dbReference>
<dbReference type="InterPro" id="IPR003879">
    <property type="entry name" value="Butyrophylin_SPRY"/>
</dbReference>
<keyword evidence="3" id="KW-0862">Zinc</keyword>
<protein>
    <recommendedName>
        <fullName evidence="4">B30.2/SPRY domain-containing protein</fullName>
    </recommendedName>
</protein>
<dbReference type="PANTHER" id="PTHR25465:SF14">
    <property type="entry name" value="E3 UBIQUITIN-PROTEIN LIGASE TRIM65"/>
    <property type="match status" value="1"/>
</dbReference>
<dbReference type="Proteomes" id="UP000193380">
    <property type="component" value="Unassembled WGS sequence"/>
</dbReference>